<feature type="non-terminal residue" evidence="1">
    <location>
        <position position="122"/>
    </location>
</feature>
<comment type="caution">
    <text evidence="1">The sequence shown here is derived from an EMBL/GenBank/DDBJ whole genome shotgun (WGS) entry which is preliminary data.</text>
</comment>
<evidence type="ECO:0000313" key="1">
    <source>
        <dbReference type="EMBL" id="PON53459.1"/>
    </source>
</evidence>
<accession>A0A2P5BXH7</accession>
<proteinExistence type="predicted"/>
<gene>
    <name evidence="1" type="ORF">PanWU01x14_201790</name>
</gene>
<keyword evidence="2" id="KW-1185">Reference proteome</keyword>
<dbReference type="EMBL" id="JXTB01000206">
    <property type="protein sequence ID" value="PON53459.1"/>
    <property type="molecule type" value="Genomic_DNA"/>
</dbReference>
<organism evidence="1 2">
    <name type="scientific">Parasponia andersonii</name>
    <name type="common">Sponia andersonii</name>
    <dbReference type="NCBI Taxonomy" id="3476"/>
    <lineage>
        <taxon>Eukaryota</taxon>
        <taxon>Viridiplantae</taxon>
        <taxon>Streptophyta</taxon>
        <taxon>Embryophyta</taxon>
        <taxon>Tracheophyta</taxon>
        <taxon>Spermatophyta</taxon>
        <taxon>Magnoliopsida</taxon>
        <taxon>eudicotyledons</taxon>
        <taxon>Gunneridae</taxon>
        <taxon>Pentapetalae</taxon>
        <taxon>rosids</taxon>
        <taxon>fabids</taxon>
        <taxon>Rosales</taxon>
        <taxon>Cannabaceae</taxon>
        <taxon>Parasponia</taxon>
    </lineage>
</organism>
<protein>
    <submittedName>
        <fullName evidence="1">Uncharacterized protein</fullName>
    </submittedName>
</protein>
<dbReference type="AlphaFoldDB" id="A0A2P5BXH7"/>
<name>A0A2P5BXH7_PARAD</name>
<dbReference type="Proteomes" id="UP000237105">
    <property type="component" value="Unassembled WGS sequence"/>
</dbReference>
<sequence length="122" mass="13302">MLDKLGFPAQSISIVNDSITSASFSVIINRILLTHDHSGSIFSGSSWFCSSLNYLKLNVDVAALGVGYDYIKVCVVIQDSTSSVRVSLLKKIVGIFSFFLAECIAIKEEIMLVIEHNLPISS</sequence>
<reference evidence="2" key="1">
    <citation type="submission" date="2016-06" db="EMBL/GenBank/DDBJ databases">
        <title>Parallel loss of symbiosis genes in relatives of nitrogen-fixing non-legume Parasponia.</title>
        <authorList>
            <person name="Van Velzen R."/>
            <person name="Holmer R."/>
            <person name="Bu F."/>
            <person name="Rutten L."/>
            <person name="Van Zeijl A."/>
            <person name="Liu W."/>
            <person name="Santuari L."/>
            <person name="Cao Q."/>
            <person name="Sharma T."/>
            <person name="Shen D."/>
            <person name="Roswanjaya Y."/>
            <person name="Wardhani T."/>
            <person name="Kalhor M.S."/>
            <person name="Jansen J."/>
            <person name="Van den Hoogen J."/>
            <person name="Gungor B."/>
            <person name="Hartog M."/>
            <person name="Hontelez J."/>
            <person name="Verver J."/>
            <person name="Yang W.-C."/>
            <person name="Schijlen E."/>
            <person name="Repin R."/>
            <person name="Schilthuizen M."/>
            <person name="Schranz E."/>
            <person name="Heidstra R."/>
            <person name="Miyata K."/>
            <person name="Fedorova E."/>
            <person name="Kohlen W."/>
            <person name="Bisseling T."/>
            <person name="Smit S."/>
            <person name="Geurts R."/>
        </authorList>
    </citation>
    <scope>NUCLEOTIDE SEQUENCE [LARGE SCALE GENOMIC DNA]</scope>
    <source>
        <strain evidence="2">cv. WU1-14</strain>
    </source>
</reference>
<evidence type="ECO:0000313" key="2">
    <source>
        <dbReference type="Proteomes" id="UP000237105"/>
    </source>
</evidence>